<comment type="caution">
    <text evidence="1">The sequence shown here is derived from an EMBL/GenBank/DDBJ whole genome shotgun (WGS) entry which is preliminary data.</text>
</comment>
<proteinExistence type="predicted"/>
<accession>A0ABN9DP70</accession>
<name>A0ABN9DP70_9NEOB</name>
<sequence length="54" mass="5654">MGTVLHGRAIVIQSMIALKAGLDRKGVEVSGLEVVNEGRSKGQLCAVLLVSVCF</sequence>
<dbReference type="Proteomes" id="UP001162483">
    <property type="component" value="Unassembled WGS sequence"/>
</dbReference>
<organism evidence="1 2">
    <name type="scientific">Staurois parvus</name>
    <dbReference type="NCBI Taxonomy" id="386267"/>
    <lineage>
        <taxon>Eukaryota</taxon>
        <taxon>Metazoa</taxon>
        <taxon>Chordata</taxon>
        <taxon>Craniata</taxon>
        <taxon>Vertebrata</taxon>
        <taxon>Euteleostomi</taxon>
        <taxon>Amphibia</taxon>
        <taxon>Batrachia</taxon>
        <taxon>Anura</taxon>
        <taxon>Neobatrachia</taxon>
        <taxon>Ranoidea</taxon>
        <taxon>Ranidae</taxon>
        <taxon>Staurois</taxon>
    </lineage>
</organism>
<reference evidence="1" key="1">
    <citation type="submission" date="2023-05" db="EMBL/GenBank/DDBJ databases">
        <authorList>
            <person name="Stuckert A."/>
        </authorList>
    </citation>
    <scope>NUCLEOTIDE SEQUENCE</scope>
</reference>
<gene>
    <name evidence="1" type="ORF">SPARVUS_LOCUS7806265</name>
</gene>
<evidence type="ECO:0000313" key="2">
    <source>
        <dbReference type="Proteomes" id="UP001162483"/>
    </source>
</evidence>
<keyword evidence="2" id="KW-1185">Reference proteome</keyword>
<feature type="non-terminal residue" evidence="1">
    <location>
        <position position="54"/>
    </location>
</feature>
<protein>
    <submittedName>
        <fullName evidence="1">Uncharacterized protein</fullName>
    </submittedName>
</protein>
<dbReference type="EMBL" id="CATNWA010014591">
    <property type="protein sequence ID" value="CAI9573690.1"/>
    <property type="molecule type" value="Genomic_DNA"/>
</dbReference>
<evidence type="ECO:0000313" key="1">
    <source>
        <dbReference type="EMBL" id="CAI9573690.1"/>
    </source>
</evidence>